<evidence type="ECO:0000259" key="1">
    <source>
        <dbReference type="Pfam" id="PF00239"/>
    </source>
</evidence>
<sequence length="231" mass="26217">MLTLWYREYLEEDDLHKKSRLQKGYTAEQKAAAIKYYQEHGRGLARTVKALGVEVRFEREGISSMDGSAEMAFSMLAVAAQEESRSISENMKWLLRKHAEQGIRHLGSNRILGYNEVDGVLVPNQDAWIVRVIFEDYATGLYPIEIHRHLMDLGAANSTTKRIPGSGNMRKVLSNEVYVGDRMIQKGPVRDLITKQPDFSKPYTSYYLTDDHKPNRGPAVVRAGESTPWVG</sequence>
<dbReference type="GO" id="GO:0000150">
    <property type="term" value="F:DNA strand exchange activity"/>
    <property type="evidence" value="ECO:0007669"/>
    <property type="project" value="InterPro"/>
</dbReference>
<accession>A0A645G2M5</accession>
<dbReference type="SUPFAM" id="SSF53041">
    <property type="entry name" value="Resolvase-like"/>
    <property type="match status" value="1"/>
</dbReference>
<dbReference type="InterPro" id="IPR036162">
    <property type="entry name" value="Resolvase-like_N_sf"/>
</dbReference>
<dbReference type="InterPro" id="IPR038109">
    <property type="entry name" value="DNA_bind_recomb_sf"/>
</dbReference>
<feature type="domain" description="Recombinase" evidence="2">
    <location>
        <begin position="125"/>
        <end position="209"/>
    </location>
</feature>
<dbReference type="Pfam" id="PF00239">
    <property type="entry name" value="Resolvase"/>
    <property type="match status" value="1"/>
</dbReference>
<feature type="domain" description="Resolvase/invertase-type recombinase catalytic" evidence="1">
    <location>
        <begin position="45"/>
        <end position="102"/>
    </location>
</feature>
<dbReference type="EMBL" id="VSSQ01068989">
    <property type="protein sequence ID" value="MPN21098.1"/>
    <property type="molecule type" value="Genomic_DNA"/>
</dbReference>
<dbReference type="InterPro" id="IPR011109">
    <property type="entry name" value="DNA_bind_recombinase_dom"/>
</dbReference>
<evidence type="ECO:0008006" key="4">
    <source>
        <dbReference type="Google" id="ProtNLM"/>
    </source>
</evidence>
<name>A0A645G2M5_9ZZZZ</name>
<organism evidence="3">
    <name type="scientific">bioreactor metagenome</name>
    <dbReference type="NCBI Taxonomy" id="1076179"/>
    <lineage>
        <taxon>unclassified sequences</taxon>
        <taxon>metagenomes</taxon>
        <taxon>ecological metagenomes</taxon>
    </lineage>
</organism>
<reference evidence="3" key="1">
    <citation type="submission" date="2019-08" db="EMBL/GenBank/DDBJ databases">
        <authorList>
            <person name="Kucharzyk K."/>
            <person name="Murdoch R.W."/>
            <person name="Higgins S."/>
            <person name="Loffler F."/>
        </authorList>
    </citation>
    <scope>NUCLEOTIDE SEQUENCE</scope>
</reference>
<dbReference type="InterPro" id="IPR006119">
    <property type="entry name" value="Resolv_N"/>
</dbReference>
<evidence type="ECO:0000259" key="2">
    <source>
        <dbReference type="Pfam" id="PF07508"/>
    </source>
</evidence>
<evidence type="ECO:0000313" key="3">
    <source>
        <dbReference type="EMBL" id="MPN21098.1"/>
    </source>
</evidence>
<dbReference type="AlphaFoldDB" id="A0A645G2M5"/>
<dbReference type="GO" id="GO:0003677">
    <property type="term" value="F:DNA binding"/>
    <property type="evidence" value="ECO:0007669"/>
    <property type="project" value="InterPro"/>
</dbReference>
<comment type="caution">
    <text evidence="3">The sequence shown here is derived from an EMBL/GenBank/DDBJ whole genome shotgun (WGS) entry which is preliminary data.</text>
</comment>
<protein>
    <recommendedName>
        <fullName evidence="4">Recombinase domain-containing protein</fullName>
    </recommendedName>
</protein>
<dbReference type="Gene3D" id="3.90.1750.20">
    <property type="entry name" value="Putative Large Serine Recombinase, Chain B, Domain 2"/>
    <property type="match status" value="1"/>
</dbReference>
<proteinExistence type="predicted"/>
<dbReference type="Pfam" id="PF07508">
    <property type="entry name" value="Recombinase"/>
    <property type="match status" value="1"/>
</dbReference>
<gene>
    <name evidence="3" type="ORF">SDC9_168477</name>
</gene>